<evidence type="ECO:0000259" key="3">
    <source>
        <dbReference type="Pfam" id="PF14361"/>
    </source>
</evidence>
<dbReference type="PANTHER" id="PTHR33744:SF1">
    <property type="entry name" value="DNA-BINDING TRANSCRIPTIONAL ACTIVATOR ADER"/>
    <property type="match status" value="1"/>
</dbReference>
<dbReference type="InterPro" id="IPR051448">
    <property type="entry name" value="CdaR-like_regulators"/>
</dbReference>
<protein>
    <submittedName>
        <fullName evidence="5">Helix-turn-helix domain-containing protein</fullName>
    </submittedName>
</protein>
<dbReference type="RefSeq" id="WP_052387389.1">
    <property type="nucleotide sequence ID" value="NZ_CP073767.1"/>
</dbReference>
<dbReference type="Pfam" id="PF13556">
    <property type="entry name" value="HTH_30"/>
    <property type="match status" value="1"/>
</dbReference>
<dbReference type="OrthoDB" id="5241664at2"/>
<dbReference type="InterPro" id="IPR025736">
    <property type="entry name" value="PucR_C-HTH_dom"/>
</dbReference>
<feature type="domain" description="CdaR GGDEF-like" evidence="4">
    <location>
        <begin position="138"/>
        <end position="248"/>
    </location>
</feature>
<evidence type="ECO:0000256" key="1">
    <source>
        <dbReference type="ARBA" id="ARBA00006754"/>
    </source>
</evidence>
<dbReference type="Proteomes" id="UP001058003">
    <property type="component" value="Chromosome"/>
</dbReference>
<feature type="domain" description="RsbT co-antagonist protein RsbRD N-terminal" evidence="3">
    <location>
        <begin position="25"/>
        <end position="126"/>
    </location>
</feature>
<gene>
    <name evidence="5" type="ORF">Daura_19655</name>
</gene>
<dbReference type="InterPro" id="IPR042070">
    <property type="entry name" value="PucR_C-HTH_sf"/>
</dbReference>
<proteinExistence type="inferred from homology"/>
<evidence type="ECO:0000313" key="5">
    <source>
        <dbReference type="EMBL" id="UWZ58188.1"/>
    </source>
</evidence>
<sequence>MVDWADIAAAAAEEAGAADGGFLGDFLPRLAEASATGSRLGADDLQRFRALAARAADHGVGFSTLIDLYLSAAWRAWPHLTAVGSDERDAIRRIGEIVLHAVDDTMVAVGEGYSAARRSAVRLEASDRREFVDDLLAGGADPIEMLARADRFGLDVTGAHAVAVVRGARPFSDADPYLSQVTSALVAAGLREFLVTTRRGMVVVVLTDAAKIEALPQPRTARVALGRTHPGVAGVTRSYEEALDALDLADRLDRSDRIVRADQLLIYRVLLRDREAINDLIGAVLAPLRDARGGAGPLLDTIDAYTTSGGNTSATARRLHLSVRAVTYRLHRIRELTGHDPTSAEDRFVLQAALLGARALGWPADVPSGRIAERWERVRSVTAAPVPNLRPGRTSRSL</sequence>
<dbReference type="InterPro" id="IPR041522">
    <property type="entry name" value="CdaR_GGDEF"/>
</dbReference>
<dbReference type="InterPro" id="IPR025751">
    <property type="entry name" value="RsbRD_N_dom"/>
</dbReference>
<comment type="similarity">
    <text evidence="1">Belongs to the CdaR family.</text>
</comment>
<evidence type="ECO:0000259" key="2">
    <source>
        <dbReference type="Pfam" id="PF13556"/>
    </source>
</evidence>
<feature type="domain" description="PucR C-terminal helix-turn-helix" evidence="2">
    <location>
        <begin position="298"/>
        <end position="355"/>
    </location>
</feature>
<accession>A0A9Q9IND9</accession>
<evidence type="ECO:0000313" key="6">
    <source>
        <dbReference type="Proteomes" id="UP001058003"/>
    </source>
</evidence>
<name>A0A9Q9IND9_9ACTN</name>
<reference evidence="5" key="1">
    <citation type="submission" date="2021-04" db="EMBL/GenBank/DDBJ databases">
        <title>Dactylosporangium aurantiacum NRRL B-8018 full assembly.</title>
        <authorList>
            <person name="Hartkoorn R.C."/>
            <person name="Beaudoing E."/>
            <person name="Hot D."/>
        </authorList>
    </citation>
    <scope>NUCLEOTIDE SEQUENCE</scope>
    <source>
        <strain evidence="5">NRRL B-8018</strain>
    </source>
</reference>
<dbReference type="PANTHER" id="PTHR33744">
    <property type="entry name" value="CARBOHYDRATE DIACID REGULATOR"/>
    <property type="match status" value="1"/>
</dbReference>
<dbReference type="Pfam" id="PF17853">
    <property type="entry name" value="GGDEF_2"/>
    <property type="match status" value="1"/>
</dbReference>
<dbReference type="Pfam" id="PF14361">
    <property type="entry name" value="RsbRD_N"/>
    <property type="match status" value="1"/>
</dbReference>
<evidence type="ECO:0000259" key="4">
    <source>
        <dbReference type="Pfam" id="PF17853"/>
    </source>
</evidence>
<dbReference type="KEGG" id="daur:Daura_19655"/>
<dbReference type="EMBL" id="CP073767">
    <property type="protein sequence ID" value="UWZ58188.1"/>
    <property type="molecule type" value="Genomic_DNA"/>
</dbReference>
<dbReference type="AlphaFoldDB" id="A0A9Q9IND9"/>
<dbReference type="Gene3D" id="1.10.10.2840">
    <property type="entry name" value="PucR C-terminal helix-turn-helix domain"/>
    <property type="match status" value="1"/>
</dbReference>
<keyword evidence="6" id="KW-1185">Reference proteome</keyword>
<organism evidence="5 6">
    <name type="scientific">Dactylosporangium aurantiacum</name>
    <dbReference type="NCBI Taxonomy" id="35754"/>
    <lineage>
        <taxon>Bacteria</taxon>
        <taxon>Bacillati</taxon>
        <taxon>Actinomycetota</taxon>
        <taxon>Actinomycetes</taxon>
        <taxon>Micromonosporales</taxon>
        <taxon>Micromonosporaceae</taxon>
        <taxon>Dactylosporangium</taxon>
    </lineage>
</organism>